<proteinExistence type="predicted"/>
<sequence>MMKNKNYEIEHFEYFQELRGTKEEILYFKTERQMYRKEPIGLDFFRFCCLKEVVARILSMGLLMK</sequence>
<keyword evidence="2" id="KW-1185">Reference proteome</keyword>
<dbReference type="Proteomes" id="UP000515450">
    <property type="component" value="Chromosome"/>
</dbReference>
<organism evidence="1 2">
    <name type="scientific">Sphingobacterium paramultivorum</name>
    <dbReference type="NCBI Taxonomy" id="2886510"/>
    <lineage>
        <taxon>Bacteria</taxon>
        <taxon>Pseudomonadati</taxon>
        <taxon>Bacteroidota</taxon>
        <taxon>Sphingobacteriia</taxon>
        <taxon>Sphingobacteriales</taxon>
        <taxon>Sphingobacteriaceae</taxon>
        <taxon>Sphingobacterium</taxon>
    </lineage>
</organism>
<dbReference type="EMBL" id="CP058555">
    <property type="protein sequence ID" value="QMV67323.1"/>
    <property type="molecule type" value="Genomic_DNA"/>
</dbReference>
<reference evidence="1 2" key="1">
    <citation type="journal article" date="2020" name="G3 (Bethesda)">
        <title>CeMbio - The Caenorhabditis elegans Microbiome Resource.</title>
        <authorList>
            <person name="Dirksen P."/>
            <person name="Assie A."/>
            <person name="Zimmermann J."/>
            <person name="Zhang F."/>
            <person name="Tietje A.M."/>
            <person name="Marsh S.A."/>
            <person name="Felix M.A."/>
            <person name="Shapira M."/>
            <person name="Kaleta C."/>
            <person name="Schulenburg H."/>
            <person name="Samuel B."/>
        </authorList>
    </citation>
    <scope>NUCLEOTIDE SEQUENCE [LARGE SCALE GENOMIC DNA]</scope>
    <source>
        <strain evidence="1 2">BIGb0170</strain>
    </source>
</reference>
<dbReference type="RefSeq" id="WP_182331868.1">
    <property type="nucleotide sequence ID" value="NZ_CP058555.1"/>
</dbReference>
<accession>A0A7G5DZZ8</accession>
<dbReference type="AlphaFoldDB" id="A0A7G5DZZ8"/>
<name>A0A7G5DZZ8_9SPHI</name>
<gene>
    <name evidence="1" type="ORF">HS960_06470</name>
</gene>
<evidence type="ECO:0000313" key="2">
    <source>
        <dbReference type="Proteomes" id="UP000515450"/>
    </source>
</evidence>
<protein>
    <submittedName>
        <fullName evidence="1">Uncharacterized protein</fullName>
    </submittedName>
</protein>
<evidence type="ECO:0000313" key="1">
    <source>
        <dbReference type="EMBL" id="QMV67323.1"/>
    </source>
</evidence>